<dbReference type="SMART" id="SM00209">
    <property type="entry name" value="TSP1"/>
    <property type="match status" value="2"/>
</dbReference>
<dbReference type="SUPFAM" id="SSF82895">
    <property type="entry name" value="TSP-1 type 1 repeat"/>
    <property type="match status" value="2"/>
</dbReference>
<dbReference type="InterPro" id="IPR000884">
    <property type="entry name" value="TSP1_rpt"/>
</dbReference>
<dbReference type="PROSITE" id="PS50092">
    <property type="entry name" value="TSP1"/>
    <property type="match status" value="1"/>
</dbReference>
<name>A0A182M574_9DIPT</name>
<dbReference type="PANTHER" id="PTHR13723:SF200">
    <property type="entry name" value="ADAM METALLOPEPTIDASE WITH THROMBOSPONDIN TYPE 1 MOTIF B, ISOFORM B"/>
    <property type="match status" value="1"/>
</dbReference>
<keyword evidence="5" id="KW-1185">Reference proteome</keyword>
<protein>
    <recommendedName>
        <fullName evidence="6">ADAMTS cysteine-rich domain-containing protein</fullName>
    </recommendedName>
</protein>
<organism evidence="4 5">
    <name type="scientific">Anopheles culicifacies</name>
    <dbReference type="NCBI Taxonomy" id="139723"/>
    <lineage>
        <taxon>Eukaryota</taxon>
        <taxon>Metazoa</taxon>
        <taxon>Ecdysozoa</taxon>
        <taxon>Arthropoda</taxon>
        <taxon>Hexapoda</taxon>
        <taxon>Insecta</taxon>
        <taxon>Pterygota</taxon>
        <taxon>Neoptera</taxon>
        <taxon>Endopterygota</taxon>
        <taxon>Diptera</taxon>
        <taxon>Nematocera</taxon>
        <taxon>Culicoidea</taxon>
        <taxon>Culicidae</taxon>
        <taxon>Anophelinae</taxon>
        <taxon>Anopheles</taxon>
        <taxon>culicifacies species complex</taxon>
    </lineage>
</organism>
<feature type="region of interest" description="Disordered" evidence="3">
    <location>
        <begin position="94"/>
        <end position="160"/>
    </location>
</feature>
<reference evidence="4" key="2">
    <citation type="submission" date="2020-05" db="UniProtKB">
        <authorList>
            <consortium name="EnsemblMetazoa"/>
        </authorList>
    </citation>
    <scope>IDENTIFICATION</scope>
    <source>
        <strain evidence="4">A-37</strain>
    </source>
</reference>
<dbReference type="GO" id="GO:0031012">
    <property type="term" value="C:extracellular matrix"/>
    <property type="evidence" value="ECO:0007669"/>
    <property type="project" value="TreeGrafter"/>
</dbReference>
<proteinExistence type="predicted"/>
<evidence type="ECO:0008006" key="6">
    <source>
        <dbReference type="Google" id="ProtNLM"/>
    </source>
</evidence>
<dbReference type="VEuPathDB" id="VectorBase:ACUA009748"/>
<dbReference type="AlphaFoldDB" id="A0A182M574"/>
<reference evidence="5" key="1">
    <citation type="submission" date="2013-09" db="EMBL/GenBank/DDBJ databases">
        <title>The Genome Sequence of Anopheles culicifacies species A.</title>
        <authorList>
            <consortium name="The Broad Institute Genomics Platform"/>
            <person name="Neafsey D.E."/>
            <person name="Besansky N."/>
            <person name="Howell P."/>
            <person name="Walton C."/>
            <person name="Young S.K."/>
            <person name="Zeng Q."/>
            <person name="Gargeya S."/>
            <person name="Fitzgerald M."/>
            <person name="Haas B."/>
            <person name="Abouelleil A."/>
            <person name="Allen A.W."/>
            <person name="Alvarado L."/>
            <person name="Arachchi H.M."/>
            <person name="Berlin A.M."/>
            <person name="Chapman S.B."/>
            <person name="Gainer-Dewar J."/>
            <person name="Goldberg J."/>
            <person name="Griggs A."/>
            <person name="Gujja S."/>
            <person name="Hansen M."/>
            <person name="Howarth C."/>
            <person name="Imamovic A."/>
            <person name="Ireland A."/>
            <person name="Larimer J."/>
            <person name="McCowan C."/>
            <person name="Murphy C."/>
            <person name="Pearson M."/>
            <person name="Poon T.W."/>
            <person name="Priest M."/>
            <person name="Roberts A."/>
            <person name="Saif S."/>
            <person name="Shea T."/>
            <person name="Sisk P."/>
            <person name="Sykes S."/>
            <person name="Wortman J."/>
            <person name="Nusbaum C."/>
            <person name="Birren B."/>
        </authorList>
    </citation>
    <scope>NUCLEOTIDE SEQUENCE [LARGE SCALE GENOMIC DNA]</scope>
    <source>
        <strain evidence="5">A-37</strain>
    </source>
</reference>
<dbReference type="Proteomes" id="UP000075883">
    <property type="component" value="Unassembled WGS sequence"/>
</dbReference>
<dbReference type="GO" id="GO:0006508">
    <property type="term" value="P:proteolysis"/>
    <property type="evidence" value="ECO:0007669"/>
    <property type="project" value="TreeGrafter"/>
</dbReference>
<dbReference type="STRING" id="139723.A0A182M574"/>
<dbReference type="GO" id="GO:0004222">
    <property type="term" value="F:metalloendopeptidase activity"/>
    <property type="evidence" value="ECO:0007669"/>
    <property type="project" value="TreeGrafter"/>
</dbReference>
<dbReference type="EMBL" id="AXCM01001932">
    <property type="status" value="NOT_ANNOTATED_CDS"/>
    <property type="molecule type" value="Genomic_DNA"/>
</dbReference>
<dbReference type="Pfam" id="PF19030">
    <property type="entry name" value="TSP1_ADAMTS"/>
    <property type="match status" value="2"/>
</dbReference>
<dbReference type="PANTHER" id="PTHR13723">
    <property type="entry name" value="ADAMTS A DISINTEGRIN AND METALLOPROTEASE WITH THROMBOSPONDIN MOTIFS PROTEASE"/>
    <property type="match status" value="1"/>
</dbReference>
<feature type="compositionally biased region" description="Low complexity" evidence="3">
    <location>
        <begin position="135"/>
        <end position="144"/>
    </location>
</feature>
<dbReference type="EnsemblMetazoa" id="ACUA009748-RA">
    <property type="protein sequence ID" value="ACUA009748-PA"/>
    <property type="gene ID" value="ACUA009748"/>
</dbReference>
<sequence>MTDWSVCSATCGGGKQYREPICYHMGKRVTKQELCLRHAYGKRLEPIVRDCNDDPCPFNWWVGPWQLCPITCRNTLRPVPIRRRSILCVDSNSNARSDAHCNNKPRPHDNEPCGEELPLCQDSARQETERPDTVPLLEDSSLPDLPSPSTPADYEVNNSI</sequence>
<dbReference type="Gene3D" id="2.20.100.10">
    <property type="entry name" value="Thrombospondin type-1 (TSP1) repeat"/>
    <property type="match status" value="1"/>
</dbReference>
<keyword evidence="2" id="KW-0964">Secreted</keyword>
<comment type="subcellular location">
    <subcellularLocation>
        <location evidence="1">Secreted</location>
    </subcellularLocation>
</comment>
<evidence type="ECO:0000313" key="5">
    <source>
        <dbReference type="Proteomes" id="UP000075883"/>
    </source>
</evidence>
<evidence type="ECO:0000256" key="3">
    <source>
        <dbReference type="SAM" id="MobiDB-lite"/>
    </source>
</evidence>
<dbReference type="GO" id="GO:0030198">
    <property type="term" value="P:extracellular matrix organization"/>
    <property type="evidence" value="ECO:0007669"/>
    <property type="project" value="TreeGrafter"/>
</dbReference>
<accession>A0A182M574</accession>
<evidence type="ECO:0000256" key="1">
    <source>
        <dbReference type="ARBA" id="ARBA00004613"/>
    </source>
</evidence>
<dbReference type="InterPro" id="IPR050439">
    <property type="entry name" value="ADAMTS_ADAMTS-like"/>
</dbReference>
<evidence type="ECO:0000313" key="4">
    <source>
        <dbReference type="EnsemblMetazoa" id="ACUA009748-PA"/>
    </source>
</evidence>
<dbReference type="InterPro" id="IPR036383">
    <property type="entry name" value="TSP1_rpt_sf"/>
</dbReference>
<evidence type="ECO:0000256" key="2">
    <source>
        <dbReference type="ARBA" id="ARBA00022525"/>
    </source>
</evidence>
<feature type="compositionally biased region" description="Basic and acidic residues" evidence="3">
    <location>
        <begin position="97"/>
        <end position="111"/>
    </location>
</feature>
<dbReference type="GO" id="GO:0005576">
    <property type="term" value="C:extracellular region"/>
    <property type="evidence" value="ECO:0007669"/>
    <property type="project" value="UniProtKB-SubCell"/>
</dbReference>